<evidence type="ECO:0000313" key="8">
    <source>
        <dbReference type="Proteomes" id="UP000606991"/>
    </source>
</evidence>
<keyword evidence="6" id="KW-0032">Aminotransferase</keyword>
<feature type="region of interest" description="Disordered" evidence="4">
    <location>
        <begin position="1"/>
        <end position="51"/>
    </location>
</feature>
<evidence type="ECO:0000313" key="5">
    <source>
        <dbReference type="EMBL" id="MBJ7595831.1"/>
    </source>
</evidence>
<feature type="compositionally biased region" description="Basic and acidic residues" evidence="4">
    <location>
        <begin position="29"/>
        <end position="46"/>
    </location>
</feature>
<comment type="similarity">
    <text evidence="3">Belongs to the class-III pyridoxal-phosphate-dependent aminotransferase family.</text>
</comment>
<dbReference type="GO" id="GO:0008483">
    <property type="term" value="F:transaminase activity"/>
    <property type="evidence" value="ECO:0007669"/>
    <property type="project" value="UniProtKB-KW"/>
</dbReference>
<reference evidence="6" key="2">
    <citation type="submission" date="2018-05" db="EMBL/GenBank/DDBJ databases">
        <authorList>
            <person name="Ferrari B."/>
        </authorList>
    </citation>
    <scope>NUCLEOTIDE SEQUENCE</scope>
    <source>
        <strain evidence="6">RRmetagenome_bin12</strain>
    </source>
</reference>
<keyword evidence="6" id="KW-0808">Transferase</keyword>
<sequence length="476" mass="51785">MSADASSPRGPWPTSSSSPPGRSTSSAIDPKRVAELTEREEREFLAKRQRSRELWQGATHSMPRGVPSSFQDTPPQPVFIDRGQGSHVWDVDGNEYVDFHNGFGVMVVGHAHPSVVAAVNDRMARGSHFAQPVAEDAAVAEELTRRFSQPQWRFTNSGTESTLDAVRLARGFTGRERLVKIEASYHGHHDSLMVSVEPAPDLMGPVDHPNSVPYCEGIPRANVDLVTVVPFNDLDALERAFSHHDDIAAVVVEPVMMNIGIVLPDDGYLAGVRDIAHRHGALLVFDEVKTGVTIAPGGASERFGVTPDIVCLAKAIGGGLPCGAIGGREDVMATITDGRVAQMGTFNGNPLTTAASRATLLEVLTPGAYAHFDALAEELQGGLDGIISEHDLPFHALTLAARGCVTYRKEKVRNYRDYLDIDKSVPYLSWLYQSNREVLMAPGAEENWTLSVQHSEADVRRYIDNFAEFARDLTSA</sequence>
<dbReference type="PANTHER" id="PTHR43713:SF3">
    <property type="entry name" value="GLUTAMATE-1-SEMIALDEHYDE 2,1-AMINOMUTASE 1, CHLOROPLASTIC-RELATED"/>
    <property type="match status" value="1"/>
</dbReference>
<dbReference type="Gene3D" id="3.40.640.10">
    <property type="entry name" value="Type I PLP-dependent aspartate aminotransferase-like (Major domain)"/>
    <property type="match status" value="1"/>
</dbReference>
<name>A0A2W5Z9Y3_9BACT</name>
<dbReference type="Gene3D" id="3.90.1150.10">
    <property type="entry name" value="Aspartate Aminotransferase, domain 1"/>
    <property type="match status" value="1"/>
</dbReference>
<dbReference type="EMBL" id="JAEKNS010000134">
    <property type="protein sequence ID" value="MBJ7595831.1"/>
    <property type="molecule type" value="Genomic_DNA"/>
</dbReference>
<evidence type="ECO:0000256" key="1">
    <source>
        <dbReference type="ARBA" id="ARBA00001933"/>
    </source>
</evidence>
<dbReference type="RefSeq" id="WP_337313305.1">
    <property type="nucleotide sequence ID" value="NZ_JAEKNS010000134.1"/>
</dbReference>
<comment type="caution">
    <text evidence="6">The sequence shown here is derived from an EMBL/GenBank/DDBJ whole genome shotgun (WGS) entry which is preliminary data.</text>
</comment>
<evidence type="ECO:0000256" key="4">
    <source>
        <dbReference type="SAM" id="MobiDB-lite"/>
    </source>
</evidence>
<dbReference type="InterPro" id="IPR015421">
    <property type="entry name" value="PyrdxlP-dep_Trfase_major"/>
</dbReference>
<dbReference type="GO" id="GO:0030170">
    <property type="term" value="F:pyridoxal phosphate binding"/>
    <property type="evidence" value="ECO:0007669"/>
    <property type="project" value="InterPro"/>
</dbReference>
<dbReference type="Proteomes" id="UP000606991">
    <property type="component" value="Unassembled WGS sequence"/>
</dbReference>
<evidence type="ECO:0000256" key="2">
    <source>
        <dbReference type="ARBA" id="ARBA00022898"/>
    </source>
</evidence>
<reference evidence="5 8" key="3">
    <citation type="submission" date="2020-10" db="EMBL/GenBank/DDBJ databases">
        <title>Ca. Dormibacterota MAGs.</title>
        <authorList>
            <person name="Montgomery K."/>
        </authorList>
    </citation>
    <scope>NUCLEOTIDE SEQUENCE [LARGE SCALE GENOMIC DNA]</scope>
    <source>
        <strain evidence="5">SC8812_S17_18</strain>
    </source>
</reference>
<dbReference type="InterPro" id="IPR015424">
    <property type="entry name" value="PyrdxlP-dep_Trfase"/>
</dbReference>
<evidence type="ECO:0000256" key="3">
    <source>
        <dbReference type="RuleBase" id="RU003560"/>
    </source>
</evidence>
<comment type="cofactor">
    <cofactor evidence="1">
        <name>pyridoxal 5'-phosphate</name>
        <dbReference type="ChEBI" id="CHEBI:597326"/>
    </cofactor>
</comment>
<dbReference type="Pfam" id="PF00202">
    <property type="entry name" value="Aminotran_3"/>
    <property type="match status" value="1"/>
</dbReference>
<dbReference type="Proteomes" id="UP000248724">
    <property type="component" value="Unassembled WGS sequence"/>
</dbReference>
<protein>
    <submittedName>
        <fullName evidence="6">Aspartate aminotransferase family protein</fullName>
    </submittedName>
</protein>
<dbReference type="AlphaFoldDB" id="A0A2W5Z9Y3"/>
<dbReference type="EMBL" id="QHBU01000079">
    <property type="protein sequence ID" value="PZR82209.1"/>
    <property type="molecule type" value="Genomic_DNA"/>
</dbReference>
<reference evidence="6 7" key="1">
    <citation type="journal article" date="2017" name="Nature">
        <title>Atmospheric trace gases support primary production in Antarctic desert surface soil.</title>
        <authorList>
            <person name="Ji M."/>
            <person name="Greening C."/>
            <person name="Vanwonterghem I."/>
            <person name="Carere C.R."/>
            <person name="Bay S.K."/>
            <person name="Steen J.A."/>
            <person name="Montgomery K."/>
            <person name="Lines T."/>
            <person name="Beardall J."/>
            <person name="van Dorst J."/>
            <person name="Snape I."/>
            <person name="Stott M.B."/>
            <person name="Hugenholtz P."/>
            <person name="Ferrari B.C."/>
        </authorList>
    </citation>
    <scope>NUCLEOTIDE SEQUENCE [LARGE SCALE GENOMIC DNA]</scope>
    <source>
        <strain evidence="6">RRmetagenome_bin12</strain>
    </source>
</reference>
<organism evidence="6 7">
    <name type="scientific">Candidatus Aeolococcus gillhamiae</name>
    <dbReference type="NCBI Taxonomy" id="3127015"/>
    <lineage>
        <taxon>Bacteria</taxon>
        <taxon>Bacillati</taxon>
        <taxon>Candidatus Dormiibacterota</taxon>
        <taxon>Candidatus Dormibacteria</taxon>
        <taxon>Candidatus Aeolococcales</taxon>
        <taxon>Candidatus Aeolococcaceae</taxon>
        <taxon>Candidatus Aeolococcus</taxon>
    </lineage>
</organism>
<dbReference type="InterPro" id="IPR005814">
    <property type="entry name" value="Aminotrans_3"/>
</dbReference>
<evidence type="ECO:0000313" key="6">
    <source>
        <dbReference type="EMBL" id="PZR82209.1"/>
    </source>
</evidence>
<accession>A0A934K3Z3</accession>
<feature type="compositionally biased region" description="Low complexity" evidence="4">
    <location>
        <begin position="1"/>
        <end position="26"/>
    </location>
</feature>
<keyword evidence="2 3" id="KW-0663">Pyridoxal phosphate</keyword>
<proteinExistence type="inferred from homology"/>
<dbReference type="InterPro" id="IPR015422">
    <property type="entry name" value="PyrdxlP-dep_Trfase_small"/>
</dbReference>
<dbReference type="CDD" id="cd00610">
    <property type="entry name" value="OAT_like"/>
    <property type="match status" value="1"/>
</dbReference>
<dbReference type="SUPFAM" id="SSF53383">
    <property type="entry name" value="PLP-dependent transferases"/>
    <property type="match status" value="1"/>
</dbReference>
<dbReference type="PANTHER" id="PTHR43713">
    <property type="entry name" value="GLUTAMATE-1-SEMIALDEHYDE 2,1-AMINOMUTASE"/>
    <property type="match status" value="1"/>
</dbReference>
<evidence type="ECO:0000313" key="7">
    <source>
        <dbReference type="Proteomes" id="UP000248724"/>
    </source>
</evidence>
<accession>A0A2W5Z9Y3</accession>
<gene>
    <name evidence="6" type="ORF">DLM65_04350</name>
    <name evidence="5" type="ORF">JF886_13430</name>
</gene>